<protein>
    <submittedName>
        <fullName evidence="3">Asparaginase</fullName>
        <ecNumber evidence="3">3.5.1.1</ecNumber>
    </submittedName>
</protein>
<dbReference type="InterPro" id="IPR036152">
    <property type="entry name" value="Asp/glu_Ase-like_sf"/>
</dbReference>
<dbReference type="PROSITE" id="PS51732">
    <property type="entry name" value="ASN_GLN_ASE_3"/>
    <property type="match status" value="1"/>
</dbReference>
<gene>
    <name evidence="3" type="ORF">KDK95_15820</name>
</gene>
<dbReference type="RefSeq" id="WP_212518929.1">
    <property type="nucleotide sequence ID" value="NZ_JAGSOH010000042.1"/>
</dbReference>
<dbReference type="InterPro" id="IPR037152">
    <property type="entry name" value="L-asparaginase_N_sf"/>
</dbReference>
<dbReference type="Pfam" id="PF00710">
    <property type="entry name" value="Asparaginase"/>
    <property type="match status" value="1"/>
</dbReference>
<dbReference type="Proteomes" id="UP000676325">
    <property type="component" value="Unassembled WGS sequence"/>
</dbReference>
<dbReference type="PANTHER" id="PTHR11707">
    <property type="entry name" value="L-ASPARAGINASE"/>
    <property type="match status" value="1"/>
</dbReference>
<proteinExistence type="predicted"/>
<dbReference type="EMBL" id="JAGSOH010000042">
    <property type="protein sequence ID" value="MBR7827787.1"/>
    <property type="molecule type" value="Genomic_DNA"/>
</dbReference>
<reference evidence="3" key="1">
    <citation type="submission" date="2021-04" db="EMBL/GenBank/DDBJ databases">
        <title>Genome based classification of Actinospica acidithermotolerans sp. nov., an actinobacterium isolated from an Indonesian hot spring.</title>
        <authorList>
            <person name="Kusuma A.B."/>
            <person name="Putra K.E."/>
            <person name="Nafisah S."/>
            <person name="Loh J."/>
            <person name="Nouioui I."/>
            <person name="Goodfellow M."/>
        </authorList>
    </citation>
    <scope>NUCLEOTIDE SEQUENCE</scope>
    <source>
        <strain evidence="3">MGRD01-02</strain>
    </source>
</reference>
<dbReference type="SMART" id="SM00870">
    <property type="entry name" value="Asparaginase"/>
    <property type="match status" value="1"/>
</dbReference>
<accession>A0A941IJE6</accession>
<dbReference type="AlphaFoldDB" id="A0A941IJE6"/>
<dbReference type="PANTHER" id="PTHR11707:SF28">
    <property type="entry name" value="60 KDA LYSOPHOSPHOLIPASE"/>
    <property type="match status" value="1"/>
</dbReference>
<feature type="active site" description="O-isoaspartyl threonine intermediate" evidence="1">
    <location>
        <position position="17"/>
    </location>
</feature>
<dbReference type="PIRSF" id="PIRSF500176">
    <property type="entry name" value="L_ASNase"/>
    <property type="match status" value="1"/>
</dbReference>
<keyword evidence="4" id="KW-1185">Reference proteome</keyword>
<dbReference type="GO" id="GO:0004067">
    <property type="term" value="F:asparaginase activity"/>
    <property type="evidence" value="ECO:0007669"/>
    <property type="project" value="UniProtKB-UniRule"/>
</dbReference>
<dbReference type="PRINTS" id="PR00139">
    <property type="entry name" value="ASNGLNASE"/>
</dbReference>
<name>A0A941IJE6_9ACTN</name>
<dbReference type="InterPro" id="IPR006034">
    <property type="entry name" value="Asparaginase/glutaminase-like"/>
</dbReference>
<dbReference type="EC" id="3.5.1.1" evidence="3"/>
<dbReference type="InterPro" id="IPR027474">
    <property type="entry name" value="L-asparaginase_N"/>
</dbReference>
<evidence type="ECO:0000313" key="3">
    <source>
        <dbReference type="EMBL" id="MBR7827787.1"/>
    </source>
</evidence>
<dbReference type="PIRSF" id="PIRSF001220">
    <property type="entry name" value="L-ASNase_gatD"/>
    <property type="match status" value="1"/>
</dbReference>
<organism evidence="3 4">
    <name type="scientific">Actinospica acidithermotolerans</name>
    <dbReference type="NCBI Taxonomy" id="2828514"/>
    <lineage>
        <taxon>Bacteria</taxon>
        <taxon>Bacillati</taxon>
        <taxon>Actinomycetota</taxon>
        <taxon>Actinomycetes</taxon>
        <taxon>Catenulisporales</taxon>
        <taxon>Actinospicaceae</taxon>
        <taxon>Actinospica</taxon>
    </lineage>
</organism>
<dbReference type="SUPFAM" id="SSF53774">
    <property type="entry name" value="Glutaminase/Asparaginase"/>
    <property type="match status" value="1"/>
</dbReference>
<dbReference type="Gene3D" id="3.40.50.1170">
    <property type="entry name" value="L-asparaginase, N-terminal domain"/>
    <property type="match status" value="1"/>
</dbReference>
<evidence type="ECO:0000259" key="2">
    <source>
        <dbReference type="Pfam" id="PF00710"/>
    </source>
</evidence>
<evidence type="ECO:0000313" key="4">
    <source>
        <dbReference type="Proteomes" id="UP000676325"/>
    </source>
</evidence>
<sequence>MPDQDPKRVAVFSLGGTISMTTQADGTVAPALSAEELLAAVPQLAGLGLDLEVDSFRQLPGASLTYADLFALADAVNEAIERGTCGVVVTQGTDTIEETAYFLELVHCGLAPVVVTGAMRHPAMAGADGPANLLAALQVAASPVTPKRALVVFADEVLPRPR</sequence>
<feature type="domain" description="L-asparaginase N-terminal" evidence="2">
    <location>
        <begin position="8"/>
        <end position="158"/>
    </location>
</feature>
<evidence type="ECO:0000256" key="1">
    <source>
        <dbReference type="PIRSR" id="PIRSR001220-1"/>
    </source>
</evidence>
<comment type="caution">
    <text evidence="3">The sequence shown here is derived from an EMBL/GenBank/DDBJ whole genome shotgun (WGS) entry which is preliminary data.</text>
</comment>
<keyword evidence="3" id="KW-0378">Hydrolase</keyword>